<proteinExistence type="predicted"/>
<evidence type="ECO:0000313" key="2">
    <source>
        <dbReference type="EMBL" id="GJM90789.1"/>
    </source>
</evidence>
<reference evidence="2" key="1">
    <citation type="journal article" date="2018" name="DNA Res.">
        <title>Multiple hybrid de novo genome assembly of finger millet, an orphan allotetraploid crop.</title>
        <authorList>
            <person name="Hatakeyama M."/>
            <person name="Aluri S."/>
            <person name="Balachadran M.T."/>
            <person name="Sivarajan S.R."/>
            <person name="Patrignani A."/>
            <person name="Gruter S."/>
            <person name="Poveda L."/>
            <person name="Shimizu-Inatsugi R."/>
            <person name="Baeten J."/>
            <person name="Francoijs K.J."/>
            <person name="Nataraja K.N."/>
            <person name="Reddy Y.A.N."/>
            <person name="Phadnis S."/>
            <person name="Ravikumar R.L."/>
            <person name="Schlapbach R."/>
            <person name="Sreeman S.M."/>
            <person name="Shimizu K.K."/>
        </authorList>
    </citation>
    <scope>NUCLEOTIDE SEQUENCE</scope>
</reference>
<gene>
    <name evidence="2" type="primary">ga07101</name>
    <name evidence="2" type="ORF">PR202_ga07101</name>
</gene>
<dbReference type="PROSITE" id="PS50181">
    <property type="entry name" value="FBOX"/>
    <property type="match status" value="1"/>
</dbReference>
<dbReference type="InterPro" id="IPR032675">
    <property type="entry name" value="LRR_dom_sf"/>
</dbReference>
<dbReference type="InterPro" id="IPR036047">
    <property type="entry name" value="F-box-like_dom_sf"/>
</dbReference>
<dbReference type="PANTHER" id="PTHR32141:SF105">
    <property type="entry name" value="OS02G0178200 PROTEIN"/>
    <property type="match status" value="1"/>
</dbReference>
<protein>
    <recommendedName>
        <fullName evidence="1">F-box domain-containing protein</fullName>
    </recommendedName>
</protein>
<dbReference type="Pfam" id="PF24758">
    <property type="entry name" value="LRR_At5g56370"/>
    <property type="match status" value="1"/>
</dbReference>
<dbReference type="Gene3D" id="3.80.10.10">
    <property type="entry name" value="Ribonuclease Inhibitor"/>
    <property type="match status" value="1"/>
</dbReference>
<dbReference type="SUPFAM" id="SSF81383">
    <property type="entry name" value="F-box domain"/>
    <property type="match status" value="1"/>
</dbReference>
<dbReference type="Pfam" id="PF08387">
    <property type="entry name" value="FBD"/>
    <property type="match status" value="1"/>
</dbReference>
<name>A0AAV5BZY4_ELECO</name>
<dbReference type="SUPFAM" id="SSF52047">
    <property type="entry name" value="RNI-like"/>
    <property type="match status" value="1"/>
</dbReference>
<feature type="domain" description="F-box" evidence="1">
    <location>
        <begin position="69"/>
        <end position="105"/>
    </location>
</feature>
<dbReference type="InterPro" id="IPR055411">
    <property type="entry name" value="LRR_FXL15/At3g58940/PEG3-like"/>
</dbReference>
<comment type="caution">
    <text evidence="2">The sequence shown here is derived from an EMBL/GenBank/DDBJ whole genome shotgun (WGS) entry which is preliminary data.</text>
</comment>
<dbReference type="InterPro" id="IPR055302">
    <property type="entry name" value="F-box_dom-containing"/>
</dbReference>
<organism evidence="2 3">
    <name type="scientific">Eleusine coracana subsp. coracana</name>
    <dbReference type="NCBI Taxonomy" id="191504"/>
    <lineage>
        <taxon>Eukaryota</taxon>
        <taxon>Viridiplantae</taxon>
        <taxon>Streptophyta</taxon>
        <taxon>Embryophyta</taxon>
        <taxon>Tracheophyta</taxon>
        <taxon>Spermatophyta</taxon>
        <taxon>Magnoliopsida</taxon>
        <taxon>Liliopsida</taxon>
        <taxon>Poales</taxon>
        <taxon>Poaceae</taxon>
        <taxon>PACMAD clade</taxon>
        <taxon>Chloridoideae</taxon>
        <taxon>Cynodonteae</taxon>
        <taxon>Eleusininae</taxon>
        <taxon>Eleusine</taxon>
    </lineage>
</organism>
<dbReference type="AlphaFoldDB" id="A0AAV5BZY4"/>
<dbReference type="Pfam" id="PF00646">
    <property type="entry name" value="F-box"/>
    <property type="match status" value="1"/>
</dbReference>
<dbReference type="InterPro" id="IPR006566">
    <property type="entry name" value="FBD"/>
</dbReference>
<sequence>MSCQQFGRFSTLHAVPAELHHGLDPGLLDDLTDMVLAFIYFSIPRPPVSTTASLSCAATSASTANRDGPDRISALPDEVLLRVVSRLPAKDGARTAALSSRWARLWRSAPLILVDTHLLPRRYGKARPARRGVVSSAVRDAVSSALRAHPGPFPVVSLTCGFMEPRDADRAVLVRWFVHLATKGVDELVLVNRPLPIPGLRLPSALFSCASLRRLYLGAWEFPDTTLLPRAASFPNLRELILGCVVMNDRDFDFVLAASPVLKILGVTGIPGRFTARLASHSLRAAQFILSDLREVAVVDAPCLQQLIIWNCPITRFRGKKIETRIKIGHAPQLSILGYLDPGVHVLEIGNTIIKAGTKVSQNTVVPSVEILALHLHFGVSNEVKMLPSFLRCFPNVETLCIESDETCEPTANLNSKFWQQTSPIECVQSHLKILFFCDFHGEQRELDFLMFLAENARALQRMNLVLEIDGTHAARAEMKAKLEVLKSVKWASGGCKVMVMDSNNLCNDPFLSLTKYCLHVQTA</sequence>
<keyword evidence="3" id="KW-1185">Reference proteome</keyword>
<dbReference type="InterPro" id="IPR001810">
    <property type="entry name" value="F-box_dom"/>
</dbReference>
<accession>A0AAV5BZY4</accession>
<evidence type="ECO:0000259" key="1">
    <source>
        <dbReference type="PROSITE" id="PS50181"/>
    </source>
</evidence>
<dbReference type="PANTHER" id="PTHR32141">
    <property type="match status" value="1"/>
</dbReference>
<dbReference type="EMBL" id="BQKI01000003">
    <property type="protein sequence ID" value="GJM90789.1"/>
    <property type="molecule type" value="Genomic_DNA"/>
</dbReference>
<dbReference type="Proteomes" id="UP001054889">
    <property type="component" value="Unassembled WGS sequence"/>
</dbReference>
<reference evidence="2" key="2">
    <citation type="submission" date="2021-12" db="EMBL/GenBank/DDBJ databases">
        <title>Resequencing data analysis of finger millet.</title>
        <authorList>
            <person name="Hatakeyama M."/>
            <person name="Aluri S."/>
            <person name="Balachadran M.T."/>
            <person name="Sivarajan S.R."/>
            <person name="Poveda L."/>
            <person name="Shimizu-Inatsugi R."/>
            <person name="Schlapbach R."/>
            <person name="Sreeman S.M."/>
            <person name="Shimizu K.K."/>
        </authorList>
    </citation>
    <scope>NUCLEOTIDE SEQUENCE</scope>
</reference>
<evidence type="ECO:0000313" key="3">
    <source>
        <dbReference type="Proteomes" id="UP001054889"/>
    </source>
</evidence>